<keyword evidence="3 6" id="KW-0713">Self-incompatibility</keyword>
<evidence type="ECO:0000313" key="8">
    <source>
        <dbReference type="EMBL" id="CAK7357201.1"/>
    </source>
</evidence>
<evidence type="ECO:0000256" key="3">
    <source>
        <dbReference type="ARBA" id="ARBA00022471"/>
    </source>
</evidence>
<keyword evidence="4 6" id="KW-0964">Secreted</keyword>
<comment type="subcellular location">
    <subcellularLocation>
        <location evidence="1 6">Secreted</location>
    </subcellularLocation>
</comment>
<dbReference type="Pfam" id="PF05938">
    <property type="entry name" value="Self-incomp_S1"/>
    <property type="match status" value="1"/>
</dbReference>
<evidence type="ECO:0000256" key="1">
    <source>
        <dbReference type="ARBA" id="ARBA00004613"/>
    </source>
</evidence>
<evidence type="ECO:0000256" key="7">
    <source>
        <dbReference type="SAM" id="Phobius"/>
    </source>
</evidence>
<keyword evidence="7" id="KW-0472">Membrane</keyword>
<protein>
    <recommendedName>
        <fullName evidence="6">S-protein homolog</fullName>
    </recommendedName>
</protein>
<reference evidence="8 9" key="1">
    <citation type="submission" date="2024-01" db="EMBL/GenBank/DDBJ databases">
        <authorList>
            <person name="Waweru B."/>
        </authorList>
    </citation>
    <scope>NUCLEOTIDE SEQUENCE [LARGE SCALE GENOMIC DNA]</scope>
</reference>
<evidence type="ECO:0000256" key="2">
    <source>
        <dbReference type="ARBA" id="ARBA00005581"/>
    </source>
</evidence>
<sequence length="203" mass="23327">MLSRGGCVLILDQWKQGECGNDGVSSKLKGFEKEFGLSYRNTRAWGVKKEILKGRMITPRLFLVCIILFSLATATPVSAFMSWFRKRPRQNVTVINEIEEGVPMETNCKTLFNDKGLINITYGGSFSWDFVPDVWGTSSYWCKFTWNDTISKEEVSAILLVFDAMKGDERSCAPECRWTITSKGYRFWDGFLTWGTYSERRLK</sequence>
<comment type="similarity">
    <text evidence="2 6">Belongs to the plant self-incompatibility (S1) protein family.</text>
</comment>
<dbReference type="InterPro" id="IPR010264">
    <property type="entry name" value="Self-incomp_S1"/>
</dbReference>
<feature type="transmembrane region" description="Helical" evidence="7">
    <location>
        <begin position="61"/>
        <end position="84"/>
    </location>
</feature>
<comment type="caution">
    <text evidence="8">The sequence shown here is derived from an EMBL/GenBank/DDBJ whole genome shotgun (WGS) entry which is preliminary data.</text>
</comment>
<proteinExistence type="inferred from homology"/>
<organism evidence="8 9">
    <name type="scientific">Dovyalis caffra</name>
    <dbReference type="NCBI Taxonomy" id="77055"/>
    <lineage>
        <taxon>Eukaryota</taxon>
        <taxon>Viridiplantae</taxon>
        <taxon>Streptophyta</taxon>
        <taxon>Embryophyta</taxon>
        <taxon>Tracheophyta</taxon>
        <taxon>Spermatophyta</taxon>
        <taxon>Magnoliopsida</taxon>
        <taxon>eudicotyledons</taxon>
        <taxon>Gunneridae</taxon>
        <taxon>Pentapetalae</taxon>
        <taxon>rosids</taxon>
        <taxon>fabids</taxon>
        <taxon>Malpighiales</taxon>
        <taxon>Salicaceae</taxon>
        <taxon>Flacourtieae</taxon>
        <taxon>Dovyalis</taxon>
    </lineage>
</organism>
<accession>A0AAV1SUN9</accession>
<dbReference type="AlphaFoldDB" id="A0AAV1SUN9"/>
<keyword evidence="5" id="KW-0732">Signal</keyword>
<keyword evidence="7" id="KW-0812">Transmembrane</keyword>
<name>A0AAV1SUN9_9ROSI</name>
<dbReference type="GO" id="GO:0005576">
    <property type="term" value="C:extracellular region"/>
    <property type="evidence" value="ECO:0007669"/>
    <property type="project" value="UniProtKB-SubCell"/>
</dbReference>
<dbReference type="PANTHER" id="PTHR31232">
    <property type="match status" value="1"/>
</dbReference>
<evidence type="ECO:0000256" key="5">
    <source>
        <dbReference type="ARBA" id="ARBA00022729"/>
    </source>
</evidence>
<evidence type="ECO:0000256" key="4">
    <source>
        <dbReference type="ARBA" id="ARBA00022525"/>
    </source>
</evidence>
<gene>
    <name evidence="8" type="ORF">DCAF_LOCUS27485</name>
</gene>
<dbReference type="PANTHER" id="PTHR31232:SF149">
    <property type="entry name" value="S-PROTEIN HOMOLOG"/>
    <property type="match status" value="1"/>
</dbReference>
<dbReference type="Proteomes" id="UP001314170">
    <property type="component" value="Unassembled WGS sequence"/>
</dbReference>
<keyword evidence="7" id="KW-1133">Transmembrane helix</keyword>
<keyword evidence="9" id="KW-1185">Reference proteome</keyword>
<dbReference type="EMBL" id="CAWUPB010001197">
    <property type="protein sequence ID" value="CAK7357201.1"/>
    <property type="molecule type" value="Genomic_DNA"/>
</dbReference>
<evidence type="ECO:0000313" key="9">
    <source>
        <dbReference type="Proteomes" id="UP001314170"/>
    </source>
</evidence>
<dbReference type="GO" id="GO:0060320">
    <property type="term" value="P:rejection of self pollen"/>
    <property type="evidence" value="ECO:0007669"/>
    <property type="project" value="UniProtKB-KW"/>
</dbReference>
<evidence type="ECO:0000256" key="6">
    <source>
        <dbReference type="RuleBase" id="RU367044"/>
    </source>
</evidence>